<reference evidence="2 3" key="1">
    <citation type="submission" date="2020-02" db="EMBL/GenBank/DDBJ databases">
        <title>Rhodobacter translucens sp. nov., a novel bacterium isolated from activated sludge.</title>
        <authorList>
            <person name="Liu J."/>
        </authorList>
    </citation>
    <scope>NUCLEOTIDE SEQUENCE [LARGE SCALE GENOMIC DNA]</scope>
    <source>
        <strain evidence="2 3">HX-7-19</strain>
    </source>
</reference>
<keyword evidence="1" id="KW-0812">Transmembrane</keyword>
<comment type="caution">
    <text evidence="2">The sequence shown here is derived from an EMBL/GenBank/DDBJ whole genome shotgun (WGS) entry which is preliminary data.</text>
</comment>
<feature type="transmembrane region" description="Helical" evidence="1">
    <location>
        <begin position="80"/>
        <end position="100"/>
    </location>
</feature>
<gene>
    <name evidence="2" type="ORF">G5V65_16255</name>
</gene>
<sequence length="232" mass="25497">MAYEYSDLAILGLVPLALVVFVGTWPVTMDPWKVQLQLALREDSPLSALLTGRIRSAILSTLFTFVAVCLLAWQSLEASAFDFLVMGAVFLLSGCLFSIIEGRSLRHFHQPFARAISISLTTWLAAVPATIIVATYIWSEAKQPGAMIDATLQEAVQIGLSNLPERGGWIAAFLEVPYAYEAAKLWGVVQLREYPAAGVLFSLDTALFVFVLCRTAVILTLFVKVNVILERE</sequence>
<dbReference type="EMBL" id="JAALFE010000017">
    <property type="protein sequence ID" value="NGQ92449.1"/>
    <property type="molecule type" value="Genomic_DNA"/>
</dbReference>
<feature type="transmembrane region" description="Helical" evidence="1">
    <location>
        <begin position="6"/>
        <end position="27"/>
    </location>
</feature>
<feature type="transmembrane region" description="Helical" evidence="1">
    <location>
        <begin position="207"/>
        <end position="229"/>
    </location>
</feature>
<organism evidence="2 3">
    <name type="scientific">Paragemmobacter kunshanensis</name>
    <dbReference type="NCBI Taxonomy" id="2583234"/>
    <lineage>
        <taxon>Bacteria</taxon>
        <taxon>Pseudomonadati</taxon>
        <taxon>Pseudomonadota</taxon>
        <taxon>Alphaproteobacteria</taxon>
        <taxon>Rhodobacterales</taxon>
        <taxon>Paracoccaceae</taxon>
        <taxon>Paragemmobacter</taxon>
    </lineage>
</organism>
<keyword evidence="3" id="KW-1185">Reference proteome</keyword>
<dbReference type="Proteomes" id="UP000474758">
    <property type="component" value="Unassembled WGS sequence"/>
</dbReference>
<keyword evidence="1" id="KW-1133">Transmembrane helix</keyword>
<dbReference type="AlphaFoldDB" id="A0A6M1TQD3"/>
<keyword evidence="1" id="KW-0472">Membrane</keyword>
<dbReference type="RefSeq" id="WP_165052099.1">
    <property type="nucleotide sequence ID" value="NZ_JAALFE010000017.1"/>
</dbReference>
<evidence type="ECO:0000313" key="2">
    <source>
        <dbReference type="EMBL" id="NGQ92449.1"/>
    </source>
</evidence>
<name>A0A6M1TQD3_9RHOB</name>
<protein>
    <submittedName>
        <fullName evidence="2">Uncharacterized protein</fullName>
    </submittedName>
</protein>
<feature type="transmembrane region" description="Helical" evidence="1">
    <location>
        <begin position="112"/>
        <end position="138"/>
    </location>
</feature>
<proteinExistence type="predicted"/>
<evidence type="ECO:0000256" key="1">
    <source>
        <dbReference type="SAM" id="Phobius"/>
    </source>
</evidence>
<accession>A0A6M1TQD3</accession>
<feature type="transmembrane region" description="Helical" evidence="1">
    <location>
        <begin position="56"/>
        <end position="74"/>
    </location>
</feature>
<evidence type="ECO:0000313" key="3">
    <source>
        <dbReference type="Proteomes" id="UP000474758"/>
    </source>
</evidence>